<dbReference type="Gene3D" id="1.10.390.10">
    <property type="entry name" value="Neutral Protease Domain 2"/>
    <property type="match status" value="1"/>
</dbReference>
<dbReference type="Pfam" id="PF01433">
    <property type="entry name" value="Peptidase_M1"/>
    <property type="match status" value="1"/>
</dbReference>
<dbReference type="SUPFAM" id="SSF55486">
    <property type="entry name" value="Metalloproteases ('zincins'), catalytic domain"/>
    <property type="match status" value="1"/>
</dbReference>
<feature type="domain" description="Peptidase M1 membrane alanine aminopeptidase" evidence="2">
    <location>
        <begin position="372"/>
        <end position="528"/>
    </location>
</feature>
<keyword evidence="1" id="KW-0732">Signal</keyword>
<protein>
    <submittedName>
        <fullName evidence="3">M1 family peptidase</fullName>
    </submittedName>
</protein>
<evidence type="ECO:0000313" key="3">
    <source>
        <dbReference type="EMBL" id="RFM30126.1"/>
    </source>
</evidence>
<gene>
    <name evidence="3" type="ORF">DXN05_03895</name>
</gene>
<name>A0A3E1NQC1_9BACT</name>
<dbReference type="OrthoDB" id="9814383at2"/>
<organism evidence="3 4">
    <name type="scientific">Deminuibacter soli</name>
    <dbReference type="NCBI Taxonomy" id="2291815"/>
    <lineage>
        <taxon>Bacteria</taxon>
        <taxon>Pseudomonadati</taxon>
        <taxon>Bacteroidota</taxon>
        <taxon>Chitinophagia</taxon>
        <taxon>Chitinophagales</taxon>
        <taxon>Chitinophagaceae</taxon>
        <taxon>Deminuibacter</taxon>
    </lineage>
</organism>
<dbReference type="InterPro" id="IPR027268">
    <property type="entry name" value="Peptidase_M4/M1_CTD_sf"/>
</dbReference>
<evidence type="ECO:0000259" key="2">
    <source>
        <dbReference type="Pfam" id="PF01433"/>
    </source>
</evidence>
<sequence>MLKKLIFGLALCSAAPQLQAQGLYMPRNIKAAYDKGTRSYTGEPGKNYWQNSGRYDITITANPPQRTIYGTETIVYRNNSNDALTSLAIRLICNIHKPTAPRDGFASPDFLTNGVTIDTLLVNGKTQRFNNNVATVGGIRLQQPLKAHDSIQLSINWHYDVSLQSNREGMIDSTTYFLAYFYPRVAVYDDYNGWDRIPHTGGMEFYNDFNDYTLQVKVPKNYIVWATGTLQNASEVLQPAVAANLQQSYTSDQVQHIASLADVQQHKVTRQHDWNTWKWAASNIVDVTVGLSDHYVWDASSVMVDSSTRRRASMQAAYNDTAKDFHYSVSFGRHALNWLSNNWPGVAYPFPKMTAFQGYADMEYPMMVNDGTEEDTSFAQLVQDHEIAHTYFPFYMGINETRYSFMDEGWATTLEYLIGIAEKGKENADKLYKAFRVNGYTRDPSSDQDMPVITMTNQFNGVGAGSNGYVKPSLSYLALKDMMGDEVFKKCLHAYMHNWNGKHPIPWDYFNSMSTAYGQNLDWFWNNWFFSTHYLDIGVDKVNAHGKTTDVIVKNTGGFAIPFDVVATYADGTTATFHQTPQVWKANQTQASISIPSAKKINSVKLDNGIYVDANEADNEWKAQ</sequence>
<dbReference type="AlphaFoldDB" id="A0A3E1NQC1"/>
<accession>A0A3E1NQC1</accession>
<dbReference type="GO" id="GO:0008237">
    <property type="term" value="F:metallopeptidase activity"/>
    <property type="evidence" value="ECO:0007669"/>
    <property type="project" value="InterPro"/>
</dbReference>
<comment type="caution">
    <text evidence="3">The sequence shown here is derived from an EMBL/GenBank/DDBJ whole genome shotgun (WGS) entry which is preliminary data.</text>
</comment>
<evidence type="ECO:0000313" key="4">
    <source>
        <dbReference type="Proteomes" id="UP000261284"/>
    </source>
</evidence>
<reference evidence="3 4" key="1">
    <citation type="submission" date="2018-08" db="EMBL/GenBank/DDBJ databases">
        <title>Chitinophagaceae sp. K23C18032701, a novel bacterium isolated from forest soil.</title>
        <authorList>
            <person name="Wang C."/>
        </authorList>
    </citation>
    <scope>NUCLEOTIDE SEQUENCE [LARGE SCALE GENOMIC DNA]</scope>
    <source>
        <strain evidence="3 4">K23C18032701</strain>
    </source>
</reference>
<feature type="signal peptide" evidence="1">
    <location>
        <begin position="1"/>
        <end position="20"/>
    </location>
</feature>
<feature type="chain" id="PRO_5017658391" evidence="1">
    <location>
        <begin position="21"/>
        <end position="624"/>
    </location>
</feature>
<keyword evidence="4" id="KW-1185">Reference proteome</keyword>
<proteinExistence type="predicted"/>
<dbReference type="EMBL" id="QTJU01000001">
    <property type="protein sequence ID" value="RFM30126.1"/>
    <property type="molecule type" value="Genomic_DNA"/>
</dbReference>
<dbReference type="Proteomes" id="UP000261284">
    <property type="component" value="Unassembled WGS sequence"/>
</dbReference>
<evidence type="ECO:0000256" key="1">
    <source>
        <dbReference type="SAM" id="SignalP"/>
    </source>
</evidence>
<dbReference type="GO" id="GO:0008270">
    <property type="term" value="F:zinc ion binding"/>
    <property type="evidence" value="ECO:0007669"/>
    <property type="project" value="InterPro"/>
</dbReference>
<dbReference type="CDD" id="cd09604">
    <property type="entry name" value="M1_APN_like"/>
    <property type="match status" value="1"/>
</dbReference>
<dbReference type="RefSeq" id="WP_116845882.1">
    <property type="nucleotide sequence ID" value="NZ_QTJU01000001.1"/>
</dbReference>
<dbReference type="InterPro" id="IPR014782">
    <property type="entry name" value="Peptidase_M1_dom"/>
</dbReference>